<evidence type="ECO:0000259" key="8">
    <source>
        <dbReference type="Pfam" id="PF25967"/>
    </source>
</evidence>
<dbReference type="AlphaFoldDB" id="A0A3L7JKU7"/>
<dbReference type="Gene3D" id="2.40.30.170">
    <property type="match status" value="1"/>
</dbReference>
<accession>A0A3L7JKU7</accession>
<feature type="coiled-coil region" evidence="3">
    <location>
        <begin position="145"/>
        <end position="172"/>
    </location>
</feature>
<dbReference type="FunFam" id="2.40.420.20:FF:000001">
    <property type="entry name" value="Efflux RND transporter periplasmic adaptor subunit"/>
    <property type="match status" value="1"/>
</dbReference>
<dbReference type="Proteomes" id="UP000281094">
    <property type="component" value="Unassembled WGS sequence"/>
</dbReference>
<dbReference type="InterPro" id="IPR058626">
    <property type="entry name" value="MdtA-like_b-barrel"/>
</dbReference>
<dbReference type="InterPro" id="IPR058627">
    <property type="entry name" value="MdtA-like_C"/>
</dbReference>
<dbReference type="RefSeq" id="WP_121646109.1">
    <property type="nucleotide sequence ID" value="NZ_RCWN01000001.1"/>
</dbReference>
<evidence type="ECO:0000256" key="3">
    <source>
        <dbReference type="SAM" id="Coils"/>
    </source>
</evidence>
<dbReference type="Pfam" id="PF25944">
    <property type="entry name" value="Beta-barrel_RND"/>
    <property type="match status" value="1"/>
</dbReference>
<feature type="domain" description="Multidrug resistance protein MdtA-like barrel-sandwich hybrid" evidence="6">
    <location>
        <begin position="60"/>
        <end position="201"/>
    </location>
</feature>
<evidence type="ECO:0000259" key="7">
    <source>
        <dbReference type="Pfam" id="PF25944"/>
    </source>
</evidence>
<protein>
    <submittedName>
        <fullName evidence="9">Efflux RND transporter periplasmic adaptor subunit</fullName>
    </submittedName>
</protein>
<dbReference type="Pfam" id="PF25917">
    <property type="entry name" value="BSH_RND"/>
    <property type="match status" value="1"/>
</dbReference>
<keyword evidence="3" id="KW-0175">Coiled coil</keyword>
<dbReference type="InterPro" id="IPR006143">
    <property type="entry name" value="RND_pump_MFP"/>
</dbReference>
<dbReference type="Gene3D" id="2.40.50.100">
    <property type="match status" value="1"/>
</dbReference>
<keyword evidence="5" id="KW-0732">Signal</keyword>
<dbReference type="PANTHER" id="PTHR30158">
    <property type="entry name" value="ACRA/E-RELATED COMPONENT OF DRUG EFFLUX TRANSPORTER"/>
    <property type="match status" value="1"/>
</dbReference>
<dbReference type="EMBL" id="RCWN01000001">
    <property type="protein sequence ID" value="RLQ89142.1"/>
    <property type="molecule type" value="Genomic_DNA"/>
</dbReference>
<reference evidence="9 10" key="1">
    <citation type="submission" date="2018-10" db="EMBL/GenBank/DDBJ databases">
        <title>Notoacmeibacter sp. M2BS9Y-3-1, whole genome shotgun sequence.</title>
        <authorList>
            <person name="Tuo L."/>
        </authorList>
    </citation>
    <scope>NUCLEOTIDE SEQUENCE [LARGE SCALE GENOMIC DNA]</scope>
    <source>
        <strain evidence="9 10">M2BS9Y-3-1</strain>
    </source>
</reference>
<evidence type="ECO:0000256" key="1">
    <source>
        <dbReference type="ARBA" id="ARBA00004196"/>
    </source>
</evidence>
<evidence type="ECO:0000313" key="10">
    <source>
        <dbReference type="Proteomes" id="UP000281094"/>
    </source>
</evidence>
<proteinExistence type="inferred from homology"/>
<evidence type="ECO:0000256" key="5">
    <source>
        <dbReference type="SAM" id="SignalP"/>
    </source>
</evidence>
<dbReference type="GO" id="GO:0022857">
    <property type="term" value="F:transmembrane transporter activity"/>
    <property type="evidence" value="ECO:0007669"/>
    <property type="project" value="InterPro"/>
</dbReference>
<name>A0A3L7JKU7_9HYPH</name>
<comment type="similarity">
    <text evidence="2">Belongs to the membrane fusion protein (MFP) (TC 8.A.1) family.</text>
</comment>
<feature type="domain" description="Multidrug resistance protein MdtA-like C-terminal permuted SH3" evidence="8">
    <location>
        <begin position="297"/>
        <end position="357"/>
    </location>
</feature>
<evidence type="ECO:0000259" key="6">
    <source>
        <dbReference type="Pfam" id="PF25917"/>
    </source>
</evidence>
<dbReference type="InterPro" id="IPR058625">
    <property type="entry name" value="MdtA-like_BSH"/>
</dbReference>
<keyword evidence="10" id="KW-1185">Reference proteome</keyword>
<feature type="chain" id="PRO_5017926213" evidence="5">
    <location>
        <begin position="26"/>
        <end position="403"/>
    </location>
</feature>
<evidence type="ECO:0000256" key="4">
    <source>
        <dbReference type="SAM" id="MobiDB-lite"/>
    </source>
</evidence>
<feature type="compositionally biased region" description="Basic and acidic residues" evidence="4">
    <location>
        <begin position="369"/>
        <end position="392"/>
    </location>
</feature>
<dbReference type="PANTHER" id="PTHR30158:SF3">
    <property type="entry name" value="MULTIDRUG EFFLUX PUMP SUBUNIT ACRA-RELATED"/>
    <property type="match status" value="1"/>
</dbReference>
<gene>
    <name evidence="9" type="ORF">D8780_13725</name>
</gene>
<feature type="region of interest" description="Disordered" evidence="4">
    <location>
        <begin position="356"/>
        <end position="403"/>
    </location>
</feature>
<organism evidence="9 10">
    <name type="scientific">Notoacmeibacter ruber</name>
    <dbReference type="NCBI Taxonomy" id="2670375"/>
    <lineage>
        <taxon>Bacteria</taxon>
        <taxon>Pseudomonadati</taxon>
        <taxon>Pseudomonadota</taxon>
        <taxon>Alphaproteobacteria</taxon>
        <taxon>Hyphomicrobiales</taxon>
        <taxon>Notoacmeibacteraceae</taxon>
        <taxon>Notoacmeibacter</taxon>
    </lineage>
</organism>
<dbReference type="NCBIfam" id="TIGR01730">
    <property type="entry name" value="RND_mfp"/>
    <property type="match status" value="1"/>
</dbReference>
<comment type="subcellular location">
    <subcellularLocation>
        <location evidence="1">Cell envelope</location>
    </subcellularLocation>
</comment>
<dbReference type="GO" id="GO:0005886">
    <property type="term" value="C:plasma membrane"/>
    <property type="evidence" value="ECO:0007669"/>
    <property type="project" value="UniProtKB-SubCell"/>
</dbReference>
<dbReference type="GO" id="GO:0046677">
    <property type="term" value="P:response to antibiotic"/>
    <property type="evidence" value="ECO:0007669"/>
    <property type="project" value="TreeGrafter"/>
</dbReference>
<sequence length="403" mass="42790">MIGNFRIGSLVAVLTIFTPLSFAIAQSEGAPPKAVTVRTLQPQTVALTVTLPGRVRPSAQAEVRPQVNGIVTERLFDEGSQVSVGDVLYRVDPATYEAAVAQARANVSQAEAQLGAAKREADRISTLSERGISSTANEDEAVSARDAATAALELATSQLQSAELELDRTEIRARLSGQIGFSQTSAGALVTASQAEPMAVIRAIDPIYVDVTQSAAELLEWRRRRMGEAEMRPSEVKLVLADGSTFDQTGQLTAAEPHVDEVTGVVSLRVEFENPDKLLLPGMYVQVEMPTGNVDDVFLAPQEAVLRDRRGNPSALVVNADNVVEERALTIIRDRGSDWIVEDGLKPGDRIIVAGGQSVAAGATVTPEEESREKAEEAPEAKAEGKGEKSNDTEPAPAAGSEG</sequence>
<dbReference type="Gene3D" id="2.40.420.20">
    <property type="match status" value="1"/>
</dbReference>
<feature type="signal peptide" evidence="5">
    <location>
        <begin position="1"/>
        <end position="25"/>
    </location>
</feature>
<feature type="domain" description="Multidrug resistance protein MdtA-like beta-barrel" evidence="7">
    <location>
        <begin position="206"/>
        <end position="291"/>
    </location>
</feature>
<comment type="caution">
    <text evidence="9">The sequence shown here is derived from an EMBL/GenBank/DDBJ whole genome shotgun (WGS) entry which is preliminary data.</text>
</comment>
<dbReference type="Pfam" id="PF25967">
    <property type="entry name" value="RND-MFP_C"/>
    <property type="match status" value="1"/>
</dbReference>
<dbReference type="Gene3D" id="1.10.287.470">
    <property type="entry name" value="Helix hairpin bin"/>
    <property type="match status" value="1"/>
</dbReference>
<evidence type="ECO:0000256" key="2">
    <source>
        <dbReference type="ARBA" id="ARBA00009477"/>
    </source>
</evidence>
<dbReference type="SUPFAM" id="SSF111369">
    <property type="entry name" value="HlyD-like secretion proteins"/>
    <property type="match status" value="1"/>
</dbReference>
<evidence type="ECO:0000313" key="9">
    <source>
        <dbReference type="EMBL" id="RLQ89142.1"/>
    </source>
</evidence>